<organism evidence="2 3">
    <name type="scientific">Vibrio fortis</name>
    <dbReference type="NCBI Taxonomy" id="212667"/>
    <lineage>
        <taxon>Bacteria</taxon>
        <taxon>Pseudomonadati</taxon>
        <taxon>Pseudomonadota</taxon>
        <taxon>Gammaproteobacteria</taxon>
        <taxon>Vibrionales</taxon>
        <taxon>Vibrionaceae</taxon>
        <taxon>Vibrio</taxon>
    </lineage>
</organism>
<dbReference type="InterPro" id="IPR010980">
    <property type="entry name" value="Cyt_c/b562"/>
</dbReference>
<gene>
    <name evidence="2" type="ORF">F2Z80_09230</name>
</gene>
<feature type="chain" id="PRO_5024345265" evidence="1">
    <location>
        <begin position="29"/>
        <end position="154"/>
    </location>
</feature>
<dbReference type="InterPro" id="IPR002321">
    <property type="entry name" value="Cyt_c_II"/>
</dbReference>
<feature type="signal peptide" evidence="1">
    <location>
        <begin position="1"/>
        <end position="28"/>
    </location>
</feature>
<protein>
    <submittedName>
        <fullName evidence="2">Cytochrome c</fullName>
    </submittedName>
</protein>
<dbReference type="RefSeq" id="WP_150895260.1">
    <property type="nucleotide sequence ID" value="NZ_VXDD01000001.1"/>
</dbReference>
<comment type="caution">
    <text evidence="2">The sequence shown here is derived from an EMBL/GenBank/DDBJ whole genome shotgun (WGS) entry which is preliminary data.</text>
</comment>
<accession>A0A5N3SCE9</accession>
<dbReference type="Proteomes" id="UP000326687">
    <property type="component" value="Unassembled WGS sequence"/>
</dbReference>
<sequence length="154" mass="17027">MRKFNVKPLSLAALVTFIALSPLSVSNAAVEQTVDAVQARQEAFQSIEKLSKSANSTLRENNVDWSSLQQTSQQLTAHGETLMASFDKGTEGGKAKADVWKKPEKFERLMLEMNEGYQELLQASLEQNSSAAKSGLDKANGTCKACHRSYRSRW</sequence>
<name>A0A5N3SCE9_9VIBR</name>
<dbReference type="GO" id="GO:0005506">
    <property type="term" value="F:iron ion binding"/>
    <property type="evidence" value="ECO:0007669"/>
    <property type="project" value="InterPro"/>
</dbReference>
<dbReference type="GO" id="GO:0009055">
    <property type="term" value="F:electron transfer activity"/>
    <property type="evidence" value="ECO:0007669"/>
    <property type="project" value="InterPro"/>
</dbReference>
<dbReference type="EMBL" id="VXDD01000001">
    <property type="protein sequence ID" value="KAB0304107.1"/>
    <property type="molecule type" value="Genomic_DNA"/>
</dbReference>
<dbReference type="Pfam" id="PF01322">
    <property type="entry name" value="Cytochrom_C_2"/>
    <property type="match status" value="1"/>
</dbReference>
<reference evidence="2 3" key="1">
    <citation type="submission" date="2019-09" db="EMBL/GenBank/DDBJ databases">
        <title>Vibrio Fortis S7-72.</title>
        <authorList>
            <person name="Das S.K."/>
        </authorList>
    </citation>
    <scope>NUCLEOTIDE SEQUENCE [LARGE SCALE GENOMIC DNA]</scope>
    <source>
        <strain evidence="2 3">S7-72</strain>
    </source>
</reference>
<dbReference type="Gene3D" id="1.20.120.10">
    <property type="entry name" value="Cytochrome c/b562"/>
    <property type="match status" value="1"/>
</dbReference>
<evidence type="ECO:0000313" key="2">
    <source>
        <dbReference type="EMBL" id="KAB0304107.1"/>
    </source>
</evidence>
<dbReference type="GO" id="GO:0020037">
    <property type="term" value="F:heme binding"/>
    <property type="evidence" value="ECO:0007669"/>
    <property type="project" value="InterPro"/>
</dbReference>
<dbReference type="PROSITE" id="PS51009">
    <property type="entry name" value="CYTCII"/>
    <property type="match status" value="1"/>
</dbReference>
<dbReference type="SUPFAM" id="SSF47175">
    <property type="entry name" value="Cytochromes"/>
    <property type="match status" value="1"/>
</dbReference>
<dbReference type="GO" id="GO:0022900">
    <property type="term" value="P:electron transport chain"/>
    <property type="evidence" value="ECO:0007669"/>
    <property type="project" value="InterPro"/>
</dbReference>
<evidence type="ECO:0000313" key="3">
    <source>
        <dbReference type="Proteomes" id="UP000326687"/>
    </source>
</evidence>
<dbReference type="AlphaFoldDB" id="A0A5N3SCE9"/>
<proteinExistence type="predicted"/>
<evidence type="ECO:0000256" key="1">
    <source>
        <dbReference type="SAM" id="SignalP"/>
    </source>
</evidence>
<keyword evidence="1" id="KW-0732">Signal</keyword>